<dbReference type="InterPro" id="IPR008258">
    <property type="entry name" value="Transglycosylase_SLT_dom_1"/>
</dbReference>
<dbReference type="CDD" id="cd13401">
    <property type="entry name" value="Slt70-like"/>
    <property type="match status" value="1"/>
</dbReference>
<dbReference type="Pfam" id="PF01464">
    <property type="entry name" value="SLT"/>
    <property type="match status" value="1"/>
</dbReference>
<dbReference type="SUPFAM" id="SSF53955">
    <property type="entry name" value="Lysozyme-like"/>
    <property type="match status" value="1"/>
</dbReference>
<dbReference type="AlphaFoldDB" id="A0AAX3BEV0"/>
<evidence type="ECO:0000256" key="2">
    <source>
        <dbReference type="SAM" id="Phobius"/>
    </source>
</evidence>
<reference evidence="4" key="1">
    <citation type="submission" date="2021-04" db="EMBL/GenBank/DDBJ databases">
        <authorList>
            <person name="Postec A."/>
        </authorList>
    </citation>
    <scope>NUCLEOTIDE SEQUENCE</scope>
    <source>
        <strain evidence="4">F1F22</strain>
    </source>
</reference>
<proteinExistence type="inferred from homology"/>
<keyword evidence="5" id="KW-1185">Reference proteome</keyword>
<feature type="domain" description="Transglycosylase SLT" evidence="3">
    <location>
        <begin position="595"/>
        <end position="691"/>
    </location>
</feature>
<dbReference type="EMBL" id="CP073355">
    <property type="protein sequence ID" value="URA10785.1"/>
    <property type="molecule type" value="Genomic_DNA"/>
</dbReference>
<keyword evidence="2" id="KW-1133">Transmembrane helix</keyword>
<feature type="transmembrane region" description="Helical" evidence="2">
    <location>
        <begin position="7"/>
        <end position="27"/>
    </location>
</feature>
<organism evidence="4 5">
    <name type="scientific">Thermospira aquatica</name>
    <dbReference type="NCBI Taxonomy" id="2828656"/>
    <lineage>
        <taxon>Bacteria</taxon>
        <taxon>Pseudomonadati</taxon>
        <taxon>Spirochaetota</taxon>
        <taxon>Spirochaetia</taxon>
        <taxon>Brevinematales</taxon>
        <taxon>Thermospiraceae</taxon>
        <taxon>Thermospira</taxon>
    </lineage>
</organism>
<dbReference type="InterPro" id="IPR011990">
    <property type="entry name" value="TPR-like_helical_dom_sf"/>
</dbReference>
<protein>
    <submittedName>
        <fullName evidence="4">Lytic transglycosylase domain-containing protein</fullName>
    </submittedName>
</protein>
<dbReference type="Gene3D" id="1.25.40.10">
    <property type="entry name" value="Tetratricopeptide repeat domain"/>
    <property type="match status" value="1"/>
</dbReference>
<dbReference type="PANTHER" id="PTHR37423:SF2">
    <property type="entry name" value="MEMBRANE-BOUND LYTIC MUREIN TRANSGLYCOSYLASE C"/>
    <property type="match status" value="1"/>
</dbReference>
<dbReference type="KEGG" id="taqu:KDW03_02990"/>
<keyword evidence="2" id="KW-0472">Membrane</keyword>
<reference evidence="4" key="2">
    <citation type="submission" date="2022-06" db="EMBL/GenBank/DDBJ databases">
        <title>Thermospira aquatica gen. nov., sp. nov.</title>
        <authorList>
            <person name="Ben Ali Gam Z."/>
            <person name="Labat M."/>
        </authorList>
    </citation>
    <scope>NUCLEOTIDE SEQUENCE</scope>
    <source>
        <strain evidence="4">F1F22</strain>
    </source>
</reference>
<sequence length="746" mass="86860">MVYLKHLIRWEFLVLFFTVVLVFNFAYEPNQRALIESLFEQHYADLQEFYQVYQAVETKPKLTKNDLAYAHRVLSNLLETGFILKPEVYHTLGKLYERENKPVWALKSYQAMYALTTGESFLKRDALVGMSRIFAREKNLSKAREFLEEAWNLPTMYRQFDTAFALLDIYTRIGEKKKQKQVLLSLPAPSAVHGETYTSFVKRLWENLSPEEQLQILEKSFTPALYSLLLEQGKLYIARNHPPGDWVEKWGIFLASSDDEVIKQLEAFLKQKGYPKVVEELLAYRNMSQVSLPKGSSLAQAAYAYRGLRTLSRKANYNPTRAEKYYETFLTKGFHQEYISKNPELLIRNLLAYKQFDRIVYWIGQTYEKMGIVSNVGGISEGVAFWYGYSAWHIGDRDLAFREWGRTIGMSPSGYYGFWARSYIREIFSSEEVKKYLKDIEAMEENTKNPSEKLFYNKILYGLSDGMSQQTYKQKVSVLLGKLYPDFFNSSLVPLEKLPLEKYFRWLVYSRFGFADYARQLLYEAGIQNETVADLAILKVLVYYKNFQRSRELFSRVEQNPLIKNHLAFLPEEFLKVLYPLPYVQETKLALSLQTNNLVDPYLVHAVIKGESLFYTRARSRAGAIGLMQLMPSTARLIIPSVFDEHHVSIYDPANNILLGTRFLASSLQSYGLIGALAVYNGGNLALEKTKFRFQPDDDVVLAEIHPYTETRLYIRKVLGYYQMYLFTYENRLMPVSSFPRLLTKK</sequence>
<evidence type="ECO:0000313" key="4">
    <source>
        <dbReference type="EMBL" id="URA10785.1"/>
    </source>
</evidence>
<dbReference type="InterPro" id="IPR023346">
    <property type="entry name" value="Lysozyme-like_dom_sf"/>
</dbReference>
<accession>A0AAX3BEV0</accession>
<dbReference type="PANTHER" id="PTHR37423">
    <property type="entry name" value="SOLUBLE LYTIC MUREIN TRANSGLYCOSYLASE-RELATED"/>
    <property type="match status" value="1"/>
</dbReference>
<evidence type="ECO:0000256" key="1">
    <source>
        <dbReference type="ARBA" id="ARBA00007734"/>
    </source>
</evidence>
<gene>
    <name evidence="4" type="ORF">KDW03_02990</name>
</gene>
<dbReference type="Proteomes" id="UP001056539">
    <property type="component" value="Chromosome"/>
</dbReference>
<name>A0AAX3BEV0_9SPIR</name>
<evidence type="ECO:0000259" key="3">
    <source>
        <dbReference type="Pfam" id="PF01464"/>
    </source>
</evidence>
<comment type="similarity">
    <text evidence="1">Belongs to the transglycosylase Slt family.</text>
</comment>
<keyword evidence="2" id="KW-0812">Transmembrane</keyword>
<dbReference type="Gene3D" id="1.10.530.10">
    <property type="match status" value="1"/>
</dbReference>
<dbReference type="RefSeq" id="WP_271435914.1">
    <property type="nucleotide sequence ID" value="NZ_CP073355.1"/>
</dbReference>
<evidence type="ECO:0000313" key="5">
    <source>
        <dbReference type="Proteomes" id="UP001056539"/>
    </source>
</evidence>